<organism evidence="1">
    <name type="scientific">freshwater metagenome</name>
    <dbReference type="NCBI Taxonomy" id="449393"/>
    <lineage>
        <taxon>unclassified sequences</taxon>
        <taxon>metagenomes</taxon>
        <taxon>ecological metagenomes</taxon>
    </lineage>
</organism>
<dbReference type="EMBL" id="CAFBLX010000111">
    <property type="protein sequence ID" value="CAB4890165.1"/>
    <property type="molecule type" value="Genomic_DNA"/>
</dbReference>
<reference evidence="1" key="1">
    <citation type="submission" date="2020-05" db="EMBL/GenBank/DDBJ databases">
        <authorList>
            <person name="Chiriac C."/>
            <person name="Salcher M."/>
            <person name="Ghai R."/>
            <person name="Kavagutti S V."/>
        </authorList>
    </citation>
    <scope>NUCLEOTIDE SEQUENCE</scope>
</reference>
<accession>A0A6J7F9N7</accession>
<protein>
    <submittedName>
        <fullName evidence="1">Unannotated protein</fullName>
    </submittedName>
</protein>
<gene>
    <name evidence="1" type="ORF">UFOPK3472_01816</name>
</gene>
<dbReference type="AlphaFoldDB" id="A0A6J7F9N7"/>
<evidence type="ECO:0000313" key="1">
    <source>
        <dbReference type="EMBL" id="CAB4890165.1"/>
    </source>
</evidence>
<sequence length="197" mass="20495">MLIGQAVGEHQYPFGLFDHRPGRFEIGDASDHFALYGVCADLVEVDVHPTGPNDDTVGVAQGVADDQNMVGATVQVDDAMAAAERRPDPGGGVDSAGDLGEVVGVPVLEYGVGGQGFRFGRISVQGGELTGPFPDAGREQESEVSTAQLRPRVQEEAGGVGVLVGHDASVPVAACGIVTSRRVHTADNRCVRTVFTK</sequence>
<proteinExistence type="predicted"/>
<name>A0A6J7F9N7_9ZZZZ</name>